<organism evidence="1 2">
    <name type="scientific">Anopheles minimus</name>
    <dbReference type="NCBI Taxonomy" id="112268"/>
    <lineage>
        <taxon>Eukaryota</taxon>
        <taxon>Metazoa</taxon>
        <taxon>Ecdysozoa</taxon>
        <taxon>Arthropoda</taxon>
        <taxon>Hexapoda</taxon>
        <taxon>Insecta</taxon>
        <taxon>Pterygota</taxon>
        <taxon>Neoptera</taxon>
        <taxon>Endopterygota</taxon>
        <taxon>Diptera</taxon>
        <taxon>Nematocera</taxon>
        <taxon>Culicoidea</taxon>
        <taxon>Culicidae</taxon>
        <taxon>Anophelinae</taxon>
        <taxon>Anopheles</taxon>
    </lineage>
</organism>
<dbReference type="Proteomes" id="UP000075920">
    <property type="component" value="Unassembled WGS sequence"/>
</dbReference>
<proteinExistence type="predicted"/>
<dbReference type="EnsemblMetazoa" id="AMIN005706-RA">
    <property type="protein sequence ID" value="AMIN005706-PA"/>
    <property type="gene ID" value="AMIN005706"/>
</dbReference>
<protein>
    <submittedName>
        <fullName evidence="1">Uncharacterized protein</fullName>
    </submittedName>
</protein>
<dbReference type="AlphaFoldDB" id="A0A182W5U0"/>
<sequence length="78" mass="8314">MPPSANPAYRIETPIPSVTRFDHDCIDGGGVSTVASTSSGAASSTAKEEEIAMEWDDDEGMVCLRFIHFTNGADLHVT</sequence>
<evidence type="ECO:0000313" key="2">
    <source>
        <dbReference type="Proteomes" id="UP000075920"/>
    </source>
</evidence>
<reference evidence="2" key="1">
    <citation type="submission" date="2013-03" db="EMBL/GenBank/DDBJ databases">
        <title>The Genome Sequence of Anopheles minimus MINIMUS1.</title>
        <authorList>
            <consortium name="The Broad Institute Genomics Platform"/>
            <person name="Neafsey D.E."/>
            <person name="Walton C."/>
            <person name="Walker B."/>
            <person name="Young S.K."/>
            <person name="Zeng Q."/>
            <person name="Gargeya S."/>
            <person name="Fitzgerald M."/>
            <person name="Haas B."/>
            <person name="Abouelleil A."/>
            <person name="Allen A.W."/>
            <person name="Alvarado L."/>
            <person name="Arachchi H.M."/>
            <person name="Berlin A.M."/>
            <person name="Chapman S.B."/>
            <person name="Gainer-Dewar J."/>
            <person name="Goldberg J."/>
            <person name="Griggs A."/>
            <person name="Gujja S."/>
            <person name="Hansen M."/>
            <person name="Howarth C."/>
            <person name="Imamovic A."/>
            <person name="Ireland A."/>
            <person name="Larimer J."/>
            <person name="McCowan C."/>
            <person name="Murphy C."/>
            <person name="Pearson M."/>
            <person name="Poon T.W."/>
            <person name="Priest M."/>
            <person name="Roberts A."/>
            <person name="Saif S."/>
            <person name="Shea T."/>
            <person name="Sisk P."/>
            <person name="Sykes S."/>
            <person name="Wortman J."/>
            <person name="Nusbaum C."/>
            <person name="Birren B."/>
        </authorList>
    </citation>
    <scope>NUCLEOTIDE SEQUENCE [LARGE SCALE GENOMIC DNA]</scope>
    <source>
        <strain evidence="2">MINIMUS1</strain>
    </source>
</reference>
<keyword evidence="2" id="KW-1185">Reference proteome</keyword>
<name>A0A182W5U0_9DIPT</name>
<dbReference type="VEuPathDB" id="VectorBase:AMIN005706"/>
<evidence type="ECO:0000313" key="1">
    <source>
        <dbReference type="EnsemblMetazoa" id="AMIN005706-PA"/>
    </source>
</evidence>
<accession>A0A182W5U0</accession>
<reference evidence="1" key="2">
    <citation type="submission" date="2020-05" db="UniProtKB">
        <authorList>
            <consortium name="EnsemblMetazoa"/>
        </authorList>
    </citation>
    <scope>IDENTIFICATION</scope>
    <source>
        <strain evidence="1">MINIMUS1</strain>
    </source>
</reference>